<keyword evidence="2" id="KW-1185">Reference proteome</keyword>
<organism evidence="1 2">
    <name type="scientific">[Candida] jaroonii</name>
    <dbReference type="NCBI Taxonomy" id="467808"/>
    <lineage>
        <taxon>Eukaryota</taxon>
        <taxon>Fungi</taxon>
        <taxon>Dikarya</taxon>
        <taxon>Ascomycota</taxon>
        <taxon>Saccharomycotina</taxon>
        <taxon>Pichiomycetes</taxon>
        <taxon>Debaryomycetaceae</taxon>
        <taxon>Yamadazyma</taxon>
    </lineage>
</organism>
<accession>A0ACA9Y7M1</accession>
<dbReference type="Proteomes" id="UP001152531">
    <property type="component" value="Unassembled WGS sequence"/>
</dbReference>
<gene>
    <name evidence="1" type="ORF">CLIB1444_03S11650</name>
</gene>
<evidence type="ECO:0000313" key="2">
    <source>
        <dbReference type="Proteomes" id="UP001152531"/>
    </source>
</evidence>
<sequence length="137" mass="16409">MVELERSQHTFRQVKDAGANGHNVRRNRTSQIVKIYNMHPQLDRVRFDPCASLMDALEECHRQEFLRKALGMCNFEKDELSKCLHHTRVSDANDRIRQSRLKQKKYEERKKKEEEELYGKNNILKKVIEKEVDKKLK</sequence>
<protein>
    <submittedName>
        <fullName evidence="1">COX assembly mitochondrial protein 2</fullName>
    </submittedName>
</protein>
<evidence type="ECO:0000313" key="1">
    <source>
        <dbReference type="EMBL" id="CAH6720427.1"/>
    </source>
</evidence>
<comment type="caution">
    <text evidence="1">The sequence shown here is derived from an EMBL/GenBank/DDBJ whole genome shotgun (WGS) entry which is preliminary data.</text>
</comment>
<reference evidence="1" key="1">
    <citation type="submission" date="2022-06" db="EMBL/GenBank/DDBJ databases">
        <authorList>
            <person name="Legras J.-L."/>
            <person name="Devillers H."/>
            <person name="Grondin C."/>
        </authorList>
    </citation>
    <scope>NUCLEOTIDE SEQUENCE</scope>
    <source>
        <strain evidence="1">CLIB 1444</strain>
    </source>
</reference>
<proteinExistence type="predicted"/>
<name>A0ACA9Y7M1_9ASCO</name>
<dbReference type="EMBL" id="CALSDN010000003">
    <property type="protein sequence ID" value="CAH6720427.1"/>
    <property type="molecule type" value="Genomic_DNA"/>
</dbReference>